<comment type="caution">
    <text evidence="4">The sequence shown here is derived from an EMBL/GenBank/DDBJ whole genome shotgun (WGS) entry which is preliminary data.</text>
</comment>
<evidence type="ECO:0000313" key="5">
    <source>
        <dbReference type="Proteomes" id="UP000316609"/>
    </source>
</evidence>
<dbReference type="GO" id="GO:0032259">
    <property type="term" value="P:methylation"/>
    <property type="evidence" value="ECO:0007669"/>
    <property type="project" value="UniProtKB-KW"/>
</dbReference>
<name>A0A538TLK5_UNCEI</name>
<dbReference type="InterPro" id="IPR041698">
    <property type="entry name" value="Methyltransf_25"/>
</dbReference>
<evidence type="ECO:0000313" key="4">
    <source>
        <dbReference type="EMBL" id="TMQ64516.1"/>
    </source>
</evidence>
<protein>
    <submittedName>
        <fullName evidence="4">Class I SAM-dependent methyltransferase</fullName>
    </submittedName>
</protein>
<sequence>MAATSRTACTRGWGSGSTESTGRWSWLGSWASRGDDAKLQRGASLRRAPDDAKLQRGASLRRAPNEARSRSPACVRSLKDSEAIELIRAAVDRPGGTWADLGAGDGTFTRALMKLLGPTARIYAVDRDARALQRLRRSATPVAANLITVVADFLQPFELPGLGETRLDGMLLANALHFVPDADLALARFAAWLRPGGRIVLVEYDRRRASRWVPYPIAPARLQELAASAGFSTPIITATRASAYGGDLYVAVADRLER</sequence>
<dbReference type="GO" id="GO:0008168">
    <property type="term" value="F:methyltransferase activity"/>
    <property type="evidence" value="ECO:0007669"/>
    <property type="project" value="UniProtKB-KW"/>
</dbReference>
<gene>
    <name evidence="4" type="ORF">E6K78_08985</name>
</gene>
<dbReference type="Proteomes" id="UP000316609">
    <property type="component" value="Unassembled WGS sequence"/>
</dbReference>
<dbReference type="AlphaFoldDB" id="A0A538TLK5"/>
<organism evidence="4 5">
    <name type="scientific">Eiseniibacteriota bacterium</name>
    <dbReference type="NCBI Taxonomy" id="2212470"/>
    <lineage>
        <taxon>Bacteria</taxon>
        <taxon>Candidatus Eiseniibacteriota</taxon>
    </lineage>
</organism>
<proteinExistence type="predicted"/>
<accession>A0A538TLK5</accession>
<feature type="region of interest" description="Disordered" evidence="2">
    <location>
        <begin position="38"/>
        <end position="74"/>
    </location>
</feature>
<dbReference type="Gene3D" id="3.40.50.150">
    <property type="entry name" value="Vaccinia Virus protein VP39"/>
    <property type="match status" value="1"/>
</dbReference>
<evidence type="ECO:0000256" key="2">
    <source>
        <dbReference type="SAM" id="MobiDB-lite"/>
    </source>
</evidence>
<dbReference type="SUPFAM" id="SSF53335">
    <property type="entry name" value="S-adenosyl-L-methionine-dependent methyltransferases"/>
    <property type="match status" value="1"/>
</dbReference>
<evidence type="ECO:0000259" key="3">
    <source>
        <dbReference type="Pfam" id="PF13649"/>
    </source>
</evidence>
<dbReference type="CDD" id="cd02440">
    <property type="entry name" value="AdoMet_MTases"/>
    <property type="match status" value="1"/>
</dbReference>
<keyword evidence="4" id="KW-0489">Methyltransferase</keyword>
<feature type="region of interest" description="Disordered" evidence="2">
    <location>
        <begin position="1"/>
        <end position="23"/>
    </location>
</feature>
<dbReference type="EMBL" id="VBOY01000084">
    <property type="protein sequence ID" value="TMQ64516.1"/>
    <property type="molecule type" value="Genomic_DNA"/>
</dbReference>
<feature type="domain" description="Methyltransferase" evidence="3">
    <location>
        <begin position="100"/>
        <end position="197"/>
    </location>
</feature>
<dbReference type="PANTHER" id="PTHR43861">
    <property type="entry name" value="TRANS-ACONITATE 2-METHYLTRANSFERASE-RELATED"/>
    <property type="match status" value="1"/>
</dbReference>
<dbReference type="InterPro" id="IPR029063">
    <property type="entry name" value="SAM-dependent_MTases_sf"/>
</dbReference>
<reference evidence="4 5" key="1">
    <citation type="journal article" date="2019" name="Nat. Microbiol.">
        <title>Mediterranean grassland soil C-N compound turnover is dependent on rainfall and depth, and is mediated by genomically divergent microorganisms.</title>
        <authorList>
            <person name="Diamond S."/>
            <person name="Andeer P.F."/>
            <person name="Li Z."/>
            <person name="Crits-Christoph A."/>
            <person name="Burstein D."/>
            <person name="Anantharaman K."/>
            <person name="Lane K.R."/>
            <person name="Thomas B.C."/>
            <person name="Pan C."/>
            <person name="Northen T.R."/>
            <person name="Banfield J.F."/>
        </authorList>
    </citation>
    <scope>NUCLEOTIDE SEQUENCE [LARGE SCALE GENOMIC DNA]</scope>
    <source>
        <strain evidence="4">WS_8</strain>
    </source>
</reference>
<keyword evidence="1 4" id="KW-0808">Transferase</keyword>
<evidence type="ECO:0000256" key="1">
    <source>
        <dbReference type="ARBA" id="ARBA00022679"/>
    </source>
</evidence>
<dbReference type="Pfam" id="PF13649">
    <property type="entry name" value="Methyltransf_25"/>
    <property type="match status" value="1"/>
</dbReference>